<gene>
    <name evidence="2" type="ORF">PCC79_08105</name>
</gene>
<feature type="region of interest" description="Disordered" evidence="1">
    <location>
        <begin position="60"/>
        <end position="79"/>
    </location>
</feature>
<evidence type="ECO:0000313" key="3">
    <source>
        <dbReference type="Proteomes" id="UP001434337"/>
    </source>
</evidence>
<evidence type="ECO:0000256" key="1">
    <source>
        <dbReference type="SAM" id="MobiDB-lite"/>
    </source>
</evidence>
<reference evidence="2 3" key="1">
    <citation type="journal article" date="2023" name="Environ Microbiome">
        <title>A coral-associated actinobacterium mitigates coral bleaching under heat stress.</title>
        <authorList>
            <person name="Li J."/>
            <person name="Zou Y."/>
            <person name="Li Q."/>
            <person name="Zhang J."/>
            <person name="Bourne D.G."/>
            <person name="Lyu Y."/>
            <person name="Liu C."/>
            <person name="Zhang S."/>
        </authorList>
    </citation>
    <scope>NUCLEOTIDE SEQUENCE [LARGE SCALE GENOMIC DNA]</scope>
    <source>
        <strain evidence="2 3">SCSIO 13291</strain>
    </source>
</reference>
<accession>A0ABZ3CF10</accession>
<proteinExistence type="predicted"/>
<organism evidence="2 3">
    <name type="scientific">Propioniciclava soli</name>
    <dbReference type="NCBI Taxonomy" id="2775081"/>
    <lineage>
        <taxon>Bacteria</taxon>
        <taxon>Bacillati</taxon>
        <taxon>Actinomycetota</taxon>
        <taxon>Actinomycetes</taxon>
        <taxon>Propionibacteriales</taxon>
        <taxon>Propionibacteriaceae</taxon>
        <taxon>Propioniciclava</taxon>
    </lineage>
</organism>
<sequence>MTGYASIPSAHVVRTREAQVLVRGWAGGESAGLTSSDLVGRGAAHAFGRPEGRFRFVESTASRDGSVPEGSPVEPPPGWSELQAHPGWEWFQLAGIKALLEVEWGLDRTPEHRYGSVELRRELAVREWLRAHPLQAAELKDIILAEEYASLREYVEDACIEAGVPPPVHLRYGNWGPLSAKAMRDLVDAVPSANTWSTLRFLKHRDANLPWEQHDWTDLWALSVAIPYCDVVVTERRWAHLATIGGLSRRYGTTVSSGWRAIENELARVVDV</sequence>
<dbReference type="Proteomes" id="UP001434337">
    <property type="component" value="Chromosome"/>
</dbReference>
<protein>
    <submittedName>
        <fullName evidence="2">Uncharacterized protein</fullName>
    </submittedName>
</protein>
<evidence type="ECO:0000313" key="2">
    <source>
        <dbReference type="EMBL" id="WZX00131.1"/>
    </source>
</evidence>
<name>A0ABZ3CF10_9ACTN</name>
<keyword evidence="3" id="KW-1185">Reference proteome</keyword>
<dbReference type="RefSeq" id="WP_342373511.1">
    <property type="nucleotide sequence ID" value="NZ_CP115965.1"/>
</dbReference>
<dbReference type="EMBL" id="CP115965">
    <property type="protein sequence ID" value="WZX00131.1"/>
    <property type="molecule type" value="Genomic_DNA"/>
</dbReference>